<protein>
    <submittedName>
        <fullName evidence="2">Putative membrane protein</fullName>
    </submittedName>
</protein>
<name>A0A6J4MV39_9ACTN</name>
<feature type="non-terminal residue" evidence="2">
    <location>
        <position position="1"/>
    </location>
</feature>
<feature type="compositionally biased region" description="Basic and acidic residues" evidence="1">
    <location>
        <begin position="382"/>
        <end position="393"/>
    </location>
</feature>
<feature type="compositionally biased region" description="Basic residues" evidence="1">
    <location>
        <begin position="69"/>
        <end position="95"/>
    </location>
</feature>
<feature type="compositionally biased region" description="Basic residues" evidence="1">
    <location>
        <begin position="408"/>
        <end position="417"/>
    </location>
</feature>
<reference evidence="2" key="1">
    <citation type="submission" date="2020-02" db="EMBL/GenBank/DDBJ databases">
        <authorList>
            <person name="Meier V. D."/>
        </authorList>
    </citation>
    <scope>NUCLEOTIDE SEQUENCE</scope>
    <source>
        <strain evidence="2">AVDCRST_MAG34</strain>
    </source>
</reference>
<dbReference type="EMBL" id="CADCUI010000087">
    <property type="protein sequence ID" value="CAA9367483.1"/>
    <property type="molecule type" value="Genomic_DNA"/>
</dbReference>
<feature type="compositionally biased region" description="Low complexity" evidence="1">
    <location>
        <begin position="43"/>
        <end position="52"/>
    </location>
</feature>
<sequence>DRDEVVLGGAAHGGALAAVDRGDPYPRTGSDVAVHRHLPARGARLRPGPLRGVDGADRGLGVRGDRAGRLAHRQVRRAGHPARRAGRHDRRQPRARVRDVAVRRRRRPGPHRHQLRRLVAGLQRPDRERGQRRPAADLLRGQLRPRQPRHRGGWHPRRPVRRRRGSRHLHGNLRRRRRERPGPGSTPAGTLATRARCRRTSRRRDRQHLPGDPASARGALVDGVDLRGCVRGLRAVRGRLPRVRTPGGRGVHPYDRHRVRRQHRGDRGAPVLRAVTDPRAAPYPGDDGHGRRVGAVVAVGRRRWACAGHRGRRRRDAGVHGRLRLRRDADAADDPGDQQRPRRRPHPGPLQRAERRCVPGRSHRRAGDRRAPSRPRPPAGVRRPDGPRVLEHLHHGRRARTQDLRDGQRRHRRRRARHDTDGTGL</sequence>
<feature type="compositionally biased region" description="Basic and acidic residues" evidence="1">
    <location>
        <begin position="124"/>
        <end position="135"/>
    </location>
</feature>
<feature type="region of interest" description="Disordered" evidence="1">
    <location>
        <begin position="307"/>
        <end position="425"/>
    </location>
</feature>
<evidence type="ECO:0000256" key="1">
    <source>
        <dbReference type="SAM" id="MobiDB-lite"/>
    </source>
</evidence>
<feature type="compositionally biased region" description="Basic residues" evidence="1">
    <location>
        <begin position="103"/>
        <end position="116"/>
    </location>
</feature>
<evidence type="ECO:0000313" key="2">
    <source>
        <dbReference type="EMBL" id="CAA9367483.1"/>
    </source>
</evidence>
<accession>A0A6J4MV39</accession>
<organism evidence="2">
    <name type="scientific">uncultured Nocardioidaceae bacterium</name>
    <dbReference type="NCBI Taxonomy" id="253824"/>
    <lineage>
        <taxon>Bacteria</taxon>
        <taxon>Bacillati</taxon>
        <taxon>Actinomycetota</taxon>
        <taxon>Actinomycetes</taxon>
        <taxon>Propionibacteriales</taxon>
        <taxon>Nocardioidaceae</taxon>
        <taxon>environmental samples</taxon>
    </lineage>
</organism>
<proteinExistence type="predicted"/>
<feature type="compositionally biased region" description="Basic residues" evidence="1">
    <location>
        <begin position="307"/>
        <end position="325"/>
    </location>
</feature>
<gene>
    <name evidence="2" type="ORF">AVDCRST_MAG34-3122</name>
</gene>
<feature type="non-terminal residue" evidence="2">
    <location>
        <position position="425"/>
    </location>
</feature>
<feature type="region of interest" description="Disordered" evidence="1">
    <location>
        <begin position="43"/>
        <end position="218"/>
    </location>
</feature>
<feature type="compositionally biased region" description="Basic residues" evidence="1">
    <location>
        <begin position="146"/>
        <end position="179"/>
    </location>
</feature>
<feature type="compositionally biased region" description="Basic residues" evidence="1">
    <location>
        <begin position="195"/>
        <end position="206"/>
    </location>
</feature>
<dbReference type="AlphaFoldDB" id="A0A6J4MV39"/>